<keyword evidence="1" id="KW-1185">Reference proteome</keyword>
<dbReference type="WBParaSite" id="L893_g3915.t1">
    <property type="protein sequence ID" value="L893_g3915.t1"/>
    <property type="gene ID" value="L893_g3915"/>
</dbReference>
<reference evidence="2" key="1">
    <citation type="submission" date="2016-11" db="UniProtKB">
        <authorList>
            <consortium name="WormBaseParasite"/>
        </authorList>
    </citation>
    <scope>IDENTIFICATION</scope>
</reference>
<sequence length="180" mass="20245">MSHWRHFFLKRNYGISQSDPECAHPDYNPDSVTRCSSTCYVLYLNGTDRVTGQTTVLGVGRGCSTTSLGDDQHAHLGLGTHAKVSDIGNYLSNHYDKLDITEHWCFCVSDKCNTQKCYTQSVFSRYMNDEGYLQKRRQSQSRSSSNLWRYYGNGVARPSLGAVALFLVALHAFSLSPINL</sequence>
<name>A0A1I8ABK8_9BILA</name>
<evidence type="ECO:0000313" key="2">
    <source>
        <dbReference type="WBParaSite" id="L893_g3915.t1"/>
    </source>
</evidence>
<protein>
    <submittedName>
        <fullName evidence="2">Protein quiver</fullName>
    </submittedName>
</protein>
<accession>A0A1I8ABK8</accession>
<dbReference type="AlphaFoldDB" id="A0A1I8ABK8"/>
<dbReference type="Proteomes" id="UP000095287">
    <property type="component" value="Unplaced"/>
</dbReference>
<evidence type="ECO:0000313" key="1">
    <source>
        <dbReference type="Proteomes" id="UP000095287"/>
    </source>
</evidence>
<organism evidence="1 2">
    <name type="scientific">Steinernema glaseri</name>
    <dbReference type="NCBI Taxonomy" id="37863"/>
    <lineage>
        <taxon>Eukaryota</taxon>
        <taxon>Metazoa</taxon>
        <taxon>Ecdysozoa</taxon>
        <taxon>Nematoda</taxon>
        <taxon>Chromadorea</taxon>
        <taxon>Rhabditida</taxon>
        <taxon>Tylenchina</taxon>
        <taxon>Panagrolaimomorpha</taxon>
        <taxon>Strongyloidoidea</taxon>
        <taxon>Steinernematidae</taxon>
        <taxon>Steinernema</taxon>
    </lineage>
</organism>
<proteinExistence type="predicted"/>